<feature type="transmembrane region" description="Helical" evidence="2">
    <location>
        <begin position="243"/>
        <end position="270"/>
    </location>
</feature>
<evidence type="ECO:0000256" key="1">
    <source>
        <dbReference type="SAM" id="MobiDB-lite"/>
    </source>
</evidence>
<dbReference type="Proteomes" id="UP000305067">
    <property type="component" value="Unassembled WGS sequence"/>
</dbReference>
<feature type="transmembrane region" description="Helical" evidence="2">
    <location>
        <begin position="189"/>
        <end position="211"/>
    </location>
</feature>
<reference evidence="4 5" key="1">
    <citation type="journal article" date="2019" name="Nat. Ecol. Evol.">
        <title>Megaphylogeny resolves global patterns of mushroom evolution.</title>
        <authorList>
            <person name="Varga T."/>
            <person name="Krizsan K."/>
            <person name="Foldi C."/>
            <person name="Dima B."/>
            <person name="Sanchez-Garcia M."/>
            <person name="Sanchez-Ramirez S."/>
            <person name="Szollosi G.J."/>
            <person name="Szarkandi J.G."/>
            <person name="Papp V."/>
            <person name="Albert L."/>
            <person name="Andreopoulos W."/>
            <person name="Angelini C."/>
            <person name="Antonin V."/>
            <person name="Barry K.W."/>
            <person name="Bougher N.L."/>
            <person name="Buchanan P."/>
            <person name="Buyck B."/>
            <person name="Bense V."/>
            <person name="Catcheside P."/>
            <person name="Chovatia M."/>
            <person name="Cooper J."/>
            <person name="Damon W."/>
            <person name="Desjardin D."/>
            <person name="Finy P."/>
            <person name="Geml J."/>
            <person name="Haridas S."/>
            <person name="Hughes K."/>
            <person name="Justo A."/>
            <person name="Karasinski D."/>
            <person name="Kautmanova I."/>
            <person name="Kiss B."/>
            <person name="Kocsube S."/>
            <person name="Kotiranta H."/>
            <person name="LaButti K.M."/>
            <person name="Lechner B.E."/>
            <person name="Liimatainen K."/>
            <person name="Lipzen A."/>
            <person name="Lukacs Z."/>
            <person name="Mihaltcheva S."/>
            <person name="Morgado L.N."/>
            <person name="Niskanen T."/>
            <person name="Noordeloos M.E."/>
            <person name="Ohm R.A."/>
            <person name="Ortiz-Santana B."/>
            <person name="Ovrebo C."/>
            <person name="Racz N."/>
            <person name="Riley R."/>
            <person name="Savchenko A."/>
            <person name="Shiryaev A."/>
            <person name="Soop K."/>
            <person name="Spirin V."/>
            <person name="Szebenyi C."/>
            <person name="Tomsovsky M."/>
            <person name="Tulloss R.E."/>
            <person name="Uehling J."/>
            <person name="Grigoriev I.V."/>
            <person name="Vagvolgyi C."/>
            <person name="Papp T."/>
            <person name="Martin F.M."/>
            <person name="Miettinen O."/>
            <person name="Hibbett D.S."/>
            <person name="Nagy L.G."/>
        </authorList>
    </citation>
    <scope>NUCLEOTIDE SEQUENCE [LARGE SCALE GENOMIC DNA]</scope>
    <source>
        <strain evidence="4 5">CBS 309.79</strain>
    </source>
</reference>
<evidence type="ECO:0000259" key="3">
    <source>
        <dbReference type="Pfam" id="PF20153"/>
    </source>
</evidence>
<feature type="domain" description="DUF6535" evidence="3">
    <location>
        <begin position="88"/>
        <end position="268"/>
    </location>
</feature>
<dbReference type="EMBL" id="ML178825">
    <property type="protein sequence ID" value="TFL01283.1"/>
    <property type="molecule type" value="Genomic_DNA"/>
</dbReference>
<feature type="compositionally biased region" description="Basic and acidic residues" evidence="1">
    <location>
        <begin position="64"/>
        <end position="75"/>
    </location>
</feature>
<protein>
    <recommendedName>
        <fullName evidence="3">DUF6535 domain-containing protein</fullName>
    </recommendedName>
</protein>
<evidence type="ECO:0000256" key="2">
    <source>
        <dbReference type="SAM" id="Phobius"/>
    </source>
</evidence>
<sequence length="308" mass="34291">MSASLAALFECPVNQWTIVQQPEPESNAKGEKRVVPLTRRKTASQMDTTTSNSKCNPNTASSSDRYDYESNHDSDAEGEGMGPNACVWRAYLDEAGRFDASMVENIRDTVAVVLVFAGLFSAVIATLVSLLCPALRPDYNQVTAALVEELIAHQRFTLDDTSPDTVPPSTLRLNSLPTASTADRWVNGFWFVSLAISLFTALLSTLVKMWIQAYVSPTFGSPHTQSKVRHFRYMGMQEWNVPLIVGLLPILLHLSLSLFFAGLVIFLFILDPIIARFVWFVGLLAFTAYIVSDLLPVWYPHCPYKTPY</sequence>
<dbReference type="InterPro" id="IPR045338">
    <property type="entry name" value="DUF6535"/>
</dbReference>
<evidence type="ECO:0000313" key="4">
    <source>
        <dbReference type="EMBL" id="TFL01283.1"/>
    </source>
</evidence>
<accession>A0A5C3QGS1</accession>
<proteinExistence type="predicted"/>
<evidence type="ECO:0000313" key="5">
    <source>
        <dbReference type="Proteomes" id="UP000305067"/>
    </source>
</evidence>
<feature type="transmembrane region" description="Helical" evidence="2">
    <location>
        <begin position="110"/>
        <end position="132"/>
    </location>
</feature>
<feature type="compositionally biased region" description="Polar residues" evidence="1">
    <location>
        <begin position="43"/>
        <end position="63"/>
    </location>
</feature>
<gene>
    <name evidence="4" type="ORF">BDV98DRAFT_76352</name>
</gene>
<organism evidence="4 5">
    <name type="scientific">Pterulicium gracile</name>
    <dbReference type="NCBI Taxonomy" id="1884261"/>
    <lineage>
        <taxon>Eukaryota</taxon>
        <taxon>Fungi</taxon>
        <taxon>Dikarya</taxon>
        <taxon>Basidiomycota</taxon>
        <taxon>Agaricomycotina</taxon>
        <taxon>Agaricomycetes</taxon>
        <taxon>Agaricomycetidae</taxon>
        <taxon>Agaricales</taxon>
        <taxon>Pleurotineae</taxon>
        <taxon>Pterulaceae</taxon>
        <taxon>Pterulicium</taxon>
    </lineage>
</organism>
<feature type="region of interest" description="Disordered" evidence="1">
    <location>
        <begin position="22"/>
        <end position="79"/>
    </location>
</feature>
<keyword evidence="2" id="KW-0812">Transmembrane</keyword>
<keyword evidence="5" id="KW-1185">Reference proteome</keyword>
<feature type="transmembrane region" description="Helical" evidence="2">
    <location>
        <begin position="277"/>
        <end position="299"/>
    </location>
</feature>
<dbReference type="OrthoDB" id="3219854at2759"/>
<dbReference type="AlphaFoldDB" id="A0A5C3QGS1"/>
<keyword evidence="2" id="KW-1133">Transmembrane helix</keyword>
<name>A0A5C3QGS1_9AGAR</name>
<keyword evidence="2" id="KW-0472">Membrane</keyword>
<dbReference type="Pfam" id="PF20153">
    <property type="entry name" value="DUF6535"/>
    <property type="match status" value="1"/>
</dbReference>